<keyword evidence="9" id="KW-0106">Calcium</keyword>
<reference evidence="16" key="1">
    <citation type="submission" date="2023-06" db="EMBL/GenBank/DDBJ databases">
        <authorList>
            <person name="Kurt Z."/>
        </authorList>
    </citation>
    <scope>NUCLEOTIDE SEQUENCE</scope>
</reference>
<keyword evidence="4" id="KW-0813">Transport</keyword>
<evidence type="ECO:0000256" key="3">
    <source>
        <dbReference type="ARBA" id="ARBA00016584"/>
    </source>
</evidence>
<evidence type="ECO:0000256" key="6">
    <source>
        <dbReference type="ARBA" id="ARBA00022692"/>
    </source>
</evidence>
<dbReference type="InterPro" id="IPR009567">
    <property type="entry name" value="SARAF"/>
</dbReference>
<protein>
    <recommendedName>
        <fullName evidence="3">Store-operated calcium entry-associated regulatory factor</fullName>
    </recommendedName>
    <alternativeName>
        <fullName evidence="13">Transmembrane protein 66</fullName>
    </alternativeName>
</protein>
<accession>A0AA86PHL7</accession>
<evidence type="ECO:0000256" key="10">
    <source>
        <dbReference type="ARBA" id="ARBA00022989"/>
    </source>
</evidence>
<dbReference type="PANTHER" id="PTHR15929:SF0">
    <property type="entry name" value="STORE-OPERATED CALCIUM ENTRY-ASSOCIATED REGULATORY FACTOR"/>
    <property type="match status" value="1"/>
</dbReference>
<dbReference type="Pfam" id="PF06682">
    <property type="entry name" value="SARAF"/>
    <property type="match status" value="2"/>
</dbReference>
<evidence type="ECO:0000313" key="16">
    <source>
        <dbReference type="EMBL" id="CAI9938541.1"/>
    </source>
</evidence>
<evidence type="ECO:0000256" key="8">
    <source>
        <dbReference type="ARBA" id="ARBA00022824"/>
    </source>
</evidence>
<proteinExistence type="inferred from homology"/>
<dbReference type="GO" id="GO:2001256">
    <property type="term" value="P:regulation of store-operated calcium entry"/>
    <property type="evidence" value="ECO:0007669"/>
    <property type="project" value="InterPro"/>
</dbReference>
<keyword evidence="7" id="KW-0732">Signal</keyword>
<evidence type="ECO:0000256" key="4">
    <source>
        <dbReference type="ARBA" id="ARBA00022448"/>
    </source>
</evidence>
<reference evidence="17 18" key="2">
    <citation type="submission" date="2024-07" db="EMBL/GenBank/DDBJ databases">
        <authorList>
            <person name="Akdeniz Z."/>
        </authorList>
    </citation>
    <scope>NUCLEOTIDE SEQUENCE [LARGE SCALE GENOMIC DNA]</scope>
</reference>
<dbReference type="EMBL" id="CATOUU010000656">
    <property type="protein sequence ID" value="CAI9938541.1"/>
    <property type="molecule type" value="Genomic_DNA"/>
</dbReference>
<gene>
    <name evidence="17" type="ORF">HINF_LOCUS24054</name>
    <name evidence="16" type="ORF">HINF_LOCUS26186</name>
</gene>
<evidence type="ECO:0000256" key="1">
    <source>
        <dbReference type="ARBA" id="ARBA00004115"/>
    </source>
</evidence>
<keyword evidence="5" id="KW-0109">Calcium transport</keyword>
<keyword evidence="6 15" id="KW-0812">Transmembrane</keyword>
<keyword evidence="12 15" id="KW-0472">Membrane</keyword>
<evidence type="ECO:0000313" key="18">
    <source>
        <dbReference type="Proteomes" id="UP001642409"/>
    </source>
</evidence>
<keyword evidence="11" id="KW-0406">Ion transport</keyword>
<evidence type="ECO:0000313" key="17">
    <source>
        <dbReference type="EMBL" id="CAL6013997.1"/>
    </source>
</evidence>
<name>A0AA86PHL7_9EUKA</name>
<keyword evidence="8" id="KW-0256">Endoplasmic reticulum</keyword>
<keyword evidence="10 15" id="KW-1133">Transmembrane helix</keyword>
<feature type="transmembrane region" description="Helical" evidence="15">
    <location>
        <begin position="262"/>
        <end position="279"/>
    </location>
</feature>
<organism evidence="16">
    <name type="scientific">Hexamita inflata</name>
    <dbReference type="NCBI Taxonomy" id="28002"/>
    <lineage>
        <taxon>Eukaryota</taxon>
        <taxon>Metamonada</taxon>
        <taxon>Diplomonadida</taxon>
        <taxon>Hexamitidae</taxon>
        <taxon>Hexamitinae</taxon>
        <taxon>Hexamita</taxon>
    </lineage>
</organism>
<evidence type="ECO:0000256" key="2">
    <source>
        <dbReference type="ARBA" id="ARBA00006833"/>
    </source>
</evidence>
<sequence>MFVLVLSMAYEYTTKEAKYVDIRKVKELKFNKDRNTNGRAQAPGPQMRPQKVDYQPDVITCKSESVFGRSPRWQCKTSEAGVDITEYTIECEGRDGDSDNFVLEGSCSILYNAVFSDNKKYQKYTESPKYQKYDSYFSNYRNFFDNGVYRRNKNLSPINVNDISVLVFEKDEKTESKKGEFYPQMMAKSGNQFEPDQIVCRNLGSDGQMPVWKCRAHLDYPLQFKEAHVSCEGWSGPGDSMIVPGSCLVEYKIQEPQNSGNIPILYIILFICLLFFIIGKCSKAPANARPQPQPQPQPRQEQQNIPQYRQEPINQPYQRNEPQFHQKVHFQQPYQQPYQPPIFVPQYVPVPQFVPVQPRFQQQIFQRAPVIHVHQEPIFVRRGNEEKETKAEKEKRESVIAKTSTR</sequence>
<feature type="compositionally biased region" description="Basic and acidic residues" evidence="14">
    <location>
        <begin position="382"/>
        <end position="399"/>
    </location>
</feature>
<evidence type="ECO:0000256" key="15">
    <source>
        <dbReference type="SAM" id="Phobius"/>
    </source>
</evidence>
<comment type="similarity">
    <text evidence="2">Belongs to the SARAF family.</text>
</comment>
<dbReference type="PANTHER" id="PTHR15929">
    <property type="entry name" value="STORE-OPERATED CALCIUM ENTRY-ASSOCIATED REGULATORY FACTOR"/>
    <property type="match status" value="1"/>
</dbReference>
<dbReference type="EMBL" id="CAXDID020000070">
    <property type="protein sequence ID" value="CAL6013997.1"/>
    <property type="molecule type" value="Genomic_DNA"/>
</dbReference>
<evidence type="ECO:0000256" key="12">
    <source>
        <dbReference type="ARBA" id="ARBA00023136"/>
    </source>
</evidence>
<dbReference type="Proteomes" id="UP001642409">
    <property type="component" value="Unassembled WGS sequence"/>
</dbReference>
<evidence type="ECO:0000256" key="9">
    <source>
        <dbReference type="ARBA" id="ARBA00022837"/>
    </source>
</evidence>
<dbReference type="AlphaFoldDB" id="A0AA86PHL7"/>
<evidence type="ECO:0000256" key="7">
    <source>
        <dbReference type="ARBA" id="ARBA00022729"/>
    </source>
</evidence>
<keyword evidence="18" id="KW-1185">Reference proteome</keyword>
<evidence type="ECO:0000256" key="14">
    <source>
        <dbReference type="SAM" id="MobiDB-lite"/>
    </source>
</evidence>
<feature type="region of interest" description="Disordered" evidence="14">
    <location>
        <begin position="382"/>
        <end position="406"/>
    </location>
</feature>
<dbReference type="GO" id="GO:0006816">
    <property type="term" value="P:calcium ion transport"/>
    <property type="evidence" value="ECO:0007669"/>
    <property type="project" value="UniProtKB-KW"/>
</dbReference>
<comment type="subcellular location">
    <subcellularLocation>
        <location evidence="1">Endoplasmic reticulum membrane</location>
        <topology evidence="1">Single-pass type I membrane protein</topology>
    </subcellularLocation>
</comment>
<comment type="caution">
    <text evidence="16">The sequence shown here is derived from an EMBL/GenBank/DDBJ whole genome shotgun (WGS) entry which is preliminary data.</text>
</comment>
<evidence type="ECO:0000256" key="5">
    <source>
        <dbReference type="ARBA" id="ARBA00022568"/>
    </source>
</evidence>
<dbReference type="GO" id="GO:0005789">
    <property type="term" value="C:endoplasmic reticulum membrane"/>
    <property type="evidence" value="ECO:0007669"/>
    <property type="project" value="UniProtKB-SubCell"/>
</dbReference>
<evidence type="ECO:0000256" key="13">
    <source>
        <dbReference type="ARBA" id="ARBA00031116"/>
    </source>
</evidence>
<evidence type="ECO:0000256" key="11">
    <source>
        <dbReference type="ARBA" id="ARBA00023065"/>
    </source>
</evidence>